<dbReference type="Proteomes" id="UP000317650">
    <property type="component" value="Chromosome 11"/>
</dbReference>
<evidence type="ECO:0000256" key="3">
    <source>
        <dbReference type="ARBA" id="ARBA00022786"/>
    </source>
</evidence>
<feature type="domain" description="SKP1 component dimerisation" evidence="6">
    <location>
        <begin position="124"/>
        <end position="170"/>
    </location>
</feature>
<dbReference type="InterPro" id="IPR016073">
    <property type="entry name" value="Skp1_comp_POZ"/>
</dbReference>
<evidence type="ECO:0000256" key="4">
    <source>
        <dbReference type="PIRNR" id="PIRNR028729"/>
    </source>
</evidence>
<comment type="subunit">
    <text evidence="4">Part of a SCF (SKP1-cullin-F-box) protein ligase complex.</text>
</comment>
<accession>A0A4S8J1Z0</accession>
<feature type="domain" description="SKP1 component POZ" evidence="7">
    <location>
        <begin position="26"/>
        <end position="87"/>
    </location>
</feature>
<organism evidence="8 9">
    <name type="scientific">Musa balbisiana</name>
    <name type="common">Banana</name>
    <dbReference type="NCBI Taxonomy" id="52838"/>
    <lineage>
        <taxon>Eukaryota</taxon>
        <taxon>Viridiplantae</taxon>
        <taxon>Streptophyta</taxon>
        <taxon>Embryophyta</taxon>
        <taxon>Tracheophyta</taxon>
        <taxon>Spermatophyta</taxon>
        <taxon>Magnoliopsida</taxon>
        <taxon>Liliopsida</taxon>
        <taxon>Zingiberales</taxon>
        <taxon>Musaceae</taxon>
        <taxon>Musa</taxon>
    </lineage>
</organism>
<comment type="pathway">
    <text evidence="1 4">Protein modification; protein ubiquitination.</text>
</comment>
<dbReference type="GO" id="GO:0009867">
    <property type="term" value="P:jasmonic acid mediated signaling pathway"/>
    <property type="evidence" value="ECO:0007669"/>
    <property type="project" value="UniProtKB-ARBA"/>
</dbReference>
<keyword evidence="3 4" id="KW-0833">Ubl conjugation pathway</keyword>
<dbReference type="SMART" id="SM00512">
    <property type="entry name" value="Skp1"/>
    <property type="match status" value="1"/>
</dbReference>
<comment type="function">
    <text evidence="4">Involved in ubiquitination and subsequent proteasomal degradation of target proteins. Together with CUL1, RBX1 and a F-box protein, it forms a SCF E3 ubiquitin ligase complex. The functional specificity of this complex depends on the type of F-box protein. In the SCF complex, it serves as an adapter that links the F-box protein to CUL1.</text>
</comment>
<feature type="region of interest" description="Disordered" evidence="5">
    <location>
        <begin position="1"/>
        <end position="23"/>
    </location>
</feature>
<comment type="similarity">
    <text evidence="2 4">Belongs to the SKP1 family.</text>
</comment>
<dbReference type="AlphaFoldDB" id="A0A4S8J1Z0"/>
<evidence type="ECO:0000313" key="9">
    <source>
        <dbReference type="Proteomes" id="UP000317650"/>
    </source>
</evidence>
<dbReference type="GO" id="GO:0016567">
    <property type="term" value="P:protein ubiquitination"/>
    <property type="evidence" value="ECO:0007669"/>
    <property type="project" value="UniProtKB-UniRule"/>
</dbReference>
<dbReference type="SUPFAM" id="SSF54695">
    <property type="entry name" value="POZ domain"/>
    <property type="match status" value="1"/>
</dbReference>
<dbReference type="PANTHER" id="PTHR11165">
    <property type="entry name" value="SKP1"/>
    <property type="match status" value="1"/>
</dbReference>
<reference evidence="8 9" key="1">
    <citation type="journal article" date="2019" name="Nat. Plants">
        <title>Genome sequencing of Musa balbisiana reveals subgenome evolution and function divergence in polyploid bananas.</title>
        <authorList>
            <person name="Yao X."/>
        </authorList>
    </citation>
    <scope>NUCLEOTIDE SEQUENCE [LARGE SCALE GENOMIC DNA]</scope>
    <source>
        <strain evidence="9">cv. DH-PKW</strain>
        <tissue evidence="8">Leaves</tissue>
    </source>
</reference>
<dbReference type="PIRSF" id="PIRSF028729">
    <property type="entry name" value="E3_ubiquit_lig_SCF_Skp"/>
    <property type="match status" value="1"/>
</dbReference>
<dbReference type="InterPro" id="IPR016072">
    <property type="entry name" value="Skp1_comp_dimer"/>
</dbReference>
<proteinExistence type="inferred from homology"/>
<dbReference type="InterPro" id="IPR016897">
    <property type="entry name" value="SKP1"/>
</dbReference>
<evidence type="ECO:0000259" key="6">
    <source>
        <dbReference type="Pfam" id="PF01466"/>
    </source>
</evidence>
<evidence type="ECO:0000313" key="8">
    <source>
        <dbReference type="EMBL" id="THU55347.1"/>
    </source>
</evidence>
<dbReference type="EMBL" id="PYDT01000007">
    <property type="protein sequence ID" value="THU55347.1"/>
    <property type="molecule type" value="Genomic_DNA"/>
</dbReference>
<dbReference type="SUPFAM" id="SSF81382">
    <property type="entry name" value="Skp1 dimerisation domain-like"/>
    <property type="match status" value="1"/>
</dbReference>
<evidence type="ECO:0000256" key="5">
    <source>
        <dbReference type="SAM" id="MobiDB-lite"/>
    </source>
</evidence>
<dbReference type="InterPro" id="IPR001232">
    <property type="entry name" value="SKP1-like"/>
</dbReference>
<evidence type="ECO:0000256" key="1">
    <source>
        <dbReference type="ARBA" id="ARBA00004906"/>
    </source>
</evidence>
<dbReference type="InterPro" id="IPR036296">
    <property type="entry name" value="SKP1-like_dim_sf"/>
</dbReference>
<dbReference type="STRING" id="52838.A0A4S8J1Z0"/>
<keyword evidence="9" id="KW-1185">Reference proteome</keyword>
<comment type="caution">
    <text evidence="8">The sequence shown here is derived from an EMBL/GenBank/DDBJ whole genome shotgun (WGS) entry which is preliminary data.</text>
</comment>
<dbReference type="Pfam" id="PF03931">
    <property type="entry name" value="Skp1_POZ"/>
    <property type="match status" value="1"/>
</dbReference>
<protein>
    <recommendedName>
        <fullName evidence="4">SKP1-like protein</fullName>
    </recommendedName>
</protein>
<sequence length="175" mass="20029">MSSEGKEVITEAAEGSSSQPKPRKTVVTLVSSDEQKFEVDMALANQSEMIKNLILDMEDDVDEFVVPVLNVTGLVLAKVIQYWKQHAEANDRDRLDALDKAFVDMHKELLFQVLIAVNFLESRQLLNLLSKTIADNIKDMSVEEVRAYFSIESDFTEEEERQVRAENQWAFEQQD</sequence>
<evidence type="ECO:0000256" key="2">
    <source>
        <dbReference type="ARBA" id="ARBA00009993"/>
    </source>
</evidence>
<dbReference type="UniPathway" id="UPA00143"/>
<name>A0A4S8J1Z0_MUSBA</name>
<dbReference type="Pfam" id="PF01466">
    <property type="entry name" value="Skp1"/>
    <property type="match status" value="1"/>
</dbReference>
<evidence type="ECO:0000259" key="7">
    <source>
        <dbReference type="Pfam" id="PF03931"/>
    </source>
</evidence>
<dbReference type="GO" id="GO:0006511">
    <property type="term" value="P:ubiquitin-dependent protein catabolic process"/>
    <property type="evidence" value="ECO:0007669"/>
    <property type="project" value="InterPro"/>
</dbReference>
<gene>
    <name evidence="8" type="ORF">C4D60_Mb11t05610</name>
</gene>
<dbReference type="InterPro" id="IPR011333">
    <property type="entry name" value="SKP1/BTB/POZ_sf"/>
</dbReference>
<dbReference type="Gene3D" id="3.30.710.10">
    <property type="entry name" value="Potassium Channel Kv1.1, Chain A"/>
    <property type="match status" value="1"/>
</dbReference>